<dbReference type="Proteomes" id="UP000789359">
    <property type="component" value="Unassembled WGS sequence"/>
</dbReference>
<name>A0ABM8Q0I0_9BACT</name>
<reference evidence="1 2" key="1">
    <citation type="submission" date="2020-11" db="EMBL/GenBank/DDBJ databases">
        <authorList>
            <person name="Peeters C."/>
        </authorList>
    </citation>
    <scope>NUCLEOTIDE SEQUENCE [LARGE SCALE GENOMIC DNA]</scope>
    <source>
        <strain evidence="1 2">LMG 8286</strain>
    </source>
</reference>
<comment type="caution">
    <text evidence="1">The sequence shown here is derived from an EMBL/GenBank/DDBJ whole genome shotgun (WGS) entry which is preliminary data.</text>
</comment>
<protein>
    <submittedName>
        <fullName evidence="1">HTH-type transcriptional regulator YwnA</fullName>
    </submittedName>
</protein>
<dbReference type="PANTHER" id="PTHR33221">
    <property type="entry name" value="WINGED HELIX-TURN-HELIX TRANSCRIPTIONAL REGULATOR, RRF2 FAMILY"/>
    <property type="match status" value="1"/>
</dbReference>
<dbReference type="InterPro" id="IPR036390">
    <property type="entry name" value="WH_DNA-bd_sf"/>
</dbReference>
<organism evidence="1 2">
    <name type="scientific">Campylobacter suis</name>
    <dbReference type="NCBI Taxonomy" id="2790657"/>
    <lineage>
        <taxon>Bacteria</taxon>
        <taxon>Pseudomonadati</taxon>
        <taxon>Campylobacterota</taxon>
        <taxon>Epsilonproteobacteria</taxon>
        <taxon>Campylobacterales</taxon>
        <taxon>Campylobacteraceae</taxon>
        <taxon>Campylobacter</taxon>
    </lineage>
</organism>
<keyword evidence="2" id="KW-1185">Reference proteome</keyword>
<dbReference type="PANTHER" id="PTHR33221:SF15">
    <property type="entry name" value="HTH-TYPE TRANSCRIPTIONAL REGULATOR YWGB-RELATED"/>
    <property type="match status" value="1"/>
</dbReference>
<dbReference type="RefSeq" id="WP_230055942.1">
    <property type="nucleotide sequence ID" value="NZ_CAJHOE010000001.1"/>
</dbReference>
<proteinExistence type="predicted"/>
<dbReference type="EMBL" id="CAJHOE010000001">
    <property type="protein sequence ID" value="CAD7286300.1"/>
    <property type="molecule type" value="Genomic_DNA"/>
</dbReference>
<dbReference type="Gene3D" id="1.10.10.10">
    <property type="entry name" value="Winged helix-like DNA-binding domain superfamily/Winged helix DNA-binding domain"/>
    <property type="match status" value="1"/>
</dbReference>
<accession>A0ABM8Q0I0</accession>
<dbReference type="InterPro" id="IPR000944">
    <property type="entry name" value="Tscrpt_reg_Rrf2"/>
</dbReference>
<dbReference type="SUPFAM" id="SSF46785">
    <property type="entry name" value="Winged helix' DNA-binding domain"/>
    <property type="match status" value="1"/>
</dbReference>
<evidence type="ECO:0000313" key="1">
    <source>
        <dbReference type="EMBL" id="CAD7286300.1"/>
    </source>
</evidence>
<evidence type="ECO:0000313" key="2">
    <source>
        <dbReference type="Proteomes" id="UP000789359"/>
    </source>
</evidence>
<gene>
    <name evidence="1" type="primary">ywnA_1</name>
    <name evidence="1" type="ORF">LMG8286_00131</name>
</gene>
<sequence length="144" mass="15614">MKYPTKLADAIHILALIALNPNDSPSSAVIAKSVHTNPSYVRQLISALRKGGILLTEPGKTGAVLSKKAESITLFEIYTAILGEAPLLHQDTHTNPKCGVGVNIQHAIKDAYDIVQKNAENTMKEISLAQILKNYEIKISNISK</sequence>
<dbReference type="InterPro" id="IPR036388">
    <property type="entry name" value="WH-like_DNA-bd_sf"/>
</dbReference>
<dbReference type="Pfam" id="PF02082">
    <property type="entry name" value="Rrf2"/>
    <property type="match status" value="1"/>
</dbReference>
<dbReference type="PROSITE" id="PS51197">
    <property type="entry name" value="HTH_RRF2_2"/>
    <property type="match status" value="1"/>
</dbReference>